<reference evidence="13 14" key="1">
    <citation type="submission" date="2018-08" db="EMBL/GenBank/DDBJ databases">
        <title>Genomic Encyclopedia of Type Strains, Phase IV (KMG-IV): sequencing the most valuable type-strain genomes for metagenomic binning, comparative biology and taxonomic classification.</title>
        <authorList>
            <person name="Goeker M."/>
        </authorList>
    </citation>
    <scope>NUCLEOTIDE SEQUENCE [LARGE SCALE GENOMIC DNA]</scope>
    <source>
        <strain evidence="13 14">DSM 26022</strain>
    </source>
</reference>
<accession>A0A3E0H637</accession>
<evidence type="ECO:0000256" key="1">
    <source>
        <dbReference type="ARBA" id="ARBA00004771"/>
    </source>
</evidence>
<dbReference type="Gene3D" id="3.30.559.30">
    <property type="entry name" value="Nonribosomal peptide synthetase, condensation domain"/>
    <property type="match status" value="1"/>
</dbReference>
<dbReference type="Proteomes" id="UP000256774">
    <property type="component" value="Unassembled WGS sequence"/>
</dbReference>
<evidence type="ECO:0000313" key="13">
    <source>
        <dbReference type="EMBL" id="REH38930.1"/>
    </source>
</evidence>
<dbReference type="Pfam" id="PF03007">
    <property type="entry name" value="WS_DGAT_cat"/>
    <property type="match status" value="1"/>
</dbReference>
<dbReference type="RefSeq" id="WP_116207949.1">
    <property type="nucleotide sequence ID" value="NZ_QUNR01000002.1"/>
</dbReference>
<keyword evidence="5" id="KW-0444">Lipid biosynthesis</keyword>
<keyword evidence="7" id="KW-0319">Glycerol metabolism</keyword>
<comment type="pathway">
    <text evidence="2">Lipid metabolism.</text>
</comment>
<dbReference type="EC" id="2.3.1.20" evidence="4"/>
<evidence type="ECO:0000256" key="5">
    <source>
        <dbReference type="ARBA" id="ARBA00022516"/>
    </source>
</evidence>
<dbReference type="GO" id="GO:0019432">
    <property type="term" value="P:triglyceride biosynthetic process"/>
    <property type="evidence" value="ECO:0007669"/>
    <property type="project" value="UniProtKB-UniPathway"/>
</dbReference>
<dbReference type="UniPathway" id="UPA00282"/>
<dbReference type="EMBL" id="QUNR01000002">
    <property type="protein sequence ID" value="REH38930.1"/>
    <property type="molecule type" value="Genomic_DNA"/>
</dbReference>
<keyword evidence="6 13" id="KW-0808">Transferase</keyword>
<evidence type="ECO:0000256" key="7">
    <source>
        <dbReference type="ARBA" id="ARBA00022798"/>
    </source>
</evidence>
<protein>
    <recommendedName>
        <fullName evidence="4">diacylglycerol O-acyltransferase</fullName>
        <ecNumber evidence="4">2.3.1.20</ecNumber>
    </recommendedName>
</protein>
<comment type="catalytic activity">
    <reaction evidence="10">
        <text>an acyl-CoA + a 1,2-diacyl-sn-glycerol = a triacyl-sn-glycerol + CoA</text>
        <dbReference type="Rhea" id="RHEA:10868"/>
        <dbReference type="ChEBI" id="CHEBI:17815"/>
        <dbReference type="ChEBI" id="CHEBI:57287"/>
        <dbReference type="ChEBI" id="CHEBI:58342"/>
        <dbReference type="ChEBI" id="CHEBI:64615"/>
        <dbReference type="EC" id="2.3.1.20"/>
    </reaction>
</comment>
<dbReference type="SUPFAM" id="SSF52777">
    <property type="entry name" value="CoA-dependent acyltransferases"/>
    <property type="match status" value="2"/>
</dbReference>
<evidence type="ECO:0000256" key="9">
    <source>
        <dbReference type="ARBA" id="ARBA00023315"/>
    </source>
</evidence>
<evidence type="ECO:0000256" key="10">
    <source>
        <dbReference type="ARBA" id="ARBA00048109"/>
    </source>
</evidence>
<dbReference type="Pfam" id="PF06974">
    <property type="entry name" value="WS_DGAT_C"/>
    <property type="match status" value="1"/>
</dbReference>
<comment type="similarity">
    <text evidence="3">Belongs to the long-chain O-acyltransferase family.</text>
</comment>
<dbReference type="GO" id="GO:0051701">
    <property type="term" value="P:biological process involved in interaction with host"/>
    <property type="evidence" value="ECO:0007669"/>
    <property type="project" value="TreeGrafter"/>
</dbReference>
<evidence type="ECO:0000259" key="11">
    <source>
        <dbReference type="Pfam" id="PF03007"/>
    </source>
</evidence>
<evidence type="ECO:0000256" key="6">
    <source>
        <dbReference type="ARBA" id="ARBA00022679"/>
    </source>
</evidence>
<dbReference type="PANTHER" id="PTHR31650">
    <property type="entry name" value="O-ACYLTRANSFERASE (WSD1-LIKE) FAMILY PROTEIN"/>
    <property type="match status" value="1"/>
</dbReference>
<sequence length="455" mass="50354">MTPLSPPDNMFLLLERRNQPMHVGSLMLLSPPPDAGENYAQALADWARSYDRAQPPFNQKLTKRFGIPFWTEDTEFDLEAHFHHISLPKPGRIRELLAIVSKLHSGLMDRAKPLWEIYIIDGVEDGRVGVYSRMHHALVDGVAAMRMLQKSMSTDPLARDTVPFWAMPPRKRSSPDGVVANVTQPISTVGKAVGVMREQAATWPRVTKEIIKSIKSRNSDADYVSVFQAPRTILNQPISASRRFAAQSWELPRIKAAAKQHNATLNDIVLAMCASALRRYLSDLNALPDKPLVAMVPVSLRKDDSEGGNQVGMVLANLATHLSHPLERLDAISRSVQNSKDRFASMSQLEIMNYVGTALAVSGINMATGVAPTWQAFNIVVSNVPGPRETLYWNGAKLEGIYPVSIAMDGQATNITVVSYAEKFEIGIIACRRTLPHMQKLLAYLEDGLVELESA</sequence>
<dbReference type="GO" id="GO:0006071">
    <property type="term" value="P:glycerol metabolic process"/>
    <property type="evidence" value="ECO:0007669"/>
    <property type="project" value="UniProtKB-KW"/>
</dbReference>
<dbReference type="InterPro" id="IPR009721">
    <property type="entry name" value="O-acyltransferase_WSD1_C"/>
</dbReference>
<dbReference type="OrthoDB" id="9810950at2"/>
<evidence type="ECO:0000256" key="8">
    <source>
        <dbReference type="ARBA" id="ARBA00023098"/>
    </source>
</evidence>
<dbReference type="PANTHER" id="PTHR31650:SF1">
    <property type="entry name" value="WAX ESTER SYNTHASE_DIACYLGLYCEROL ACYLTRANSFERASE 4-RELATED"/>
    <property type="match status" value="1"/>
</dbReference>
<gene>
    <name evidence="13" type="ORF">DFR26_1098</name>
</gene>
<keyword evidence="8" id="KW-0443">Lipid metabolism</keyword>
<evidence type="ECO:0000256" key="3">
    <source>
        <dbReference type="ARBA" id="ARBA00009587"/>
    </source>
</evidence>
<dbReference type="InterPro" id="IPR004255">
    <property type="entry name" value="O-acyltransferase_WSD1_N"/>
</dbReference>
<dbReference type="GO" id="GO:0071731">
    <property type="term" value="P:response to nitric oxide"/>
    <property type="evidence" value="ECO:0007669"/>
    <property type="project" value="TreeGrafter"/>
</dbReference>
<evidence type="ECO:0000259" key="12">
    <source>
        <dbReference type="Pfam" id="PF06974"/>
    </source>
</evidence>
<dbReference type="NCBIfam" id="TIGR02946">
    <property type="entry name" value="acyl_WS_DGAT"/>
    <property type="match status" value="1"/>
</dbReference>
<proteinExistence type="inferred from homology"/>
<evidence type="ECO:0000313" key="14">
    <source>
        <dbReference type="Proteomes" id="UP000256774"/>
    </source>
</evidence>
<dbReference type="GO" id="GO:0005886">
    <property type="term" value="C:plasma membrane"/>
    <property type="evidence" value="ECO:0007669"/>
    <property type="project" value="TreeGrafter"/>
</dbReference>
<feature type="domain" description="O-acyltransferase WSD1 C-terminal" evidence="12">
    <location>
        <begin position="308"/>
        <end position="452"/>
    </location>
</feature>
<keyword evidence="14" id="KW-1185">Reference proteome</keyword>
<evidence type="ECO:0000256" key="4">
    <source>
        <dbReference type="ARBA" id="ARBA00013244"/>
    </source>
</evidence>
<dbReference type="GO" id="GO:0004144">
    <property type="term" value="F:diacylglycerol O-acyltransferase activity"/>
    <property type="evidence" value="ECO:0007669"/>
    <property type="project" value="UniProtKB-EC"/>
</dbReference>
<feature type="domain" description="O-acyltransferase WSD1-like N-terminal" evidence="11">
    <location>
        <begin position="4"/>
        <end position="269"/>
    </location>
</feature>
<name>A0A3E0H637_9GAMM</name>
<comment type="pathway">
    <text evidence="1">Glycerolipid metabolism; triacylglycerol biosynthesis.</text>
</comment>
<dbReference type="AlphaFoldDB" id="A0A3E0H637"/>
<dbReference type="GO" id="GO:0001666">
    <property type="term" value="P:response to hypoxia"/>
    <property type="evidence" value="ECO:0007669"/>
    <property type="project" value="TreeGrafter"/>
</dbReference>
<comment type="caution">
    <text evidence="13">The sequence shown here is derived from an EMBL/GenBank/DDBJ whole genome shotgun (WGS) entry which is preliminary data.</text>
</comment>
<keyword evidence="9 13" id="KW-0012">Acyltransferase</keyword>
<organism evidence="13 14">
    <name type="scientific">Paraperlucidibaca baekdonensis</name>
    <dbReference type="NCBI Taxonomy" id="748120"/>
    <lineage>
        <taxon>Bacteria</taxon>
        <taxon>Pseudomonadati</taxon>
        <taxon>Pseudomonadota</taxon>
        <taxon>Gammaproteobacteria</taxon>
        <taxon>Moraxellales</taxon>
        <taxon>Moraxellaceae</taxon>
        <taxon>Paraperlucidibaca</taxon>
    </lineage>
</organism>
<dbReference type="InterPro" id="IPR045034">
    <property type="entry name" value="O-acyltransferase_WSD1-like"/>
</dbReference>
<dbReference type="InterPro" id="IPR014292">
    <property type="entry name" value="Acyl_transf_WS/DGAT"/>
</dbReference>
<evidence type="ECO:0000256" key="2">
    <source>
        <dbReference type="ARBA" id="ARBA00005189"/>
    </source>
</evidence>